<accession>A0A8J6QI63</accession>
<dbReference type="Proteomes" id="UP000638014">
    <property type="component" value="Unassembled WGS sequence"/>
</dbReference>
<evidence type="ECO:0000256" key="2">
    <source>
        <dbReference type="SAM" id="SignalP"/>
    </source>
</evidence>
<keyword evidence="5" id="KW-1185">Reference proteome</keyword>
<dbReference type="Gene3D" id="3.40.50.1820">
    <property type="entry name" value="alpha/beta hydrolase"/>
    <property type="match status" value="1"/>
</dbReference>
<feature type="chain" id="PRO_5035308039" evidence="2">
    <location>
        <begin position="20"/>
        <end position="310"/>
    </location>
</feature>
<dbReference type="RefSeq" id="WP_191143407.1">
    <property type="nucleotide sequence ID" value="NZ_JACXAF010000003.1"/>
</dbReference>
<feature type="signal peptide" evidence="2">
    <location>
        <begin position="1"/>
        <end position="19"/>
    </location>
</feature>
<dbReference type="SUPFAM" id="SSF53474">
    <property type="entry name" value="alpha/beta-Hydrolases"/>
    <property type="match status" value="1"/>
</dbReference>
<reference evidence="4" key="1">
    <citation type="submission" date="2020-09" db="EMBL/GenBank/DDBJ databases">
        <title>A novel bacterium of genus Neiella, isolated from South China Sea.</title>
        <authorList>
            <person name="Huang H."/>
            <person name="Mo K."/>
            <person name="Hu Y."/>
        </authorList>
    </citation>
    <scope>NUCLEOTIDE SEQUENCE</scope>
    <source>
        <strain evidence="4">HB171785</strain>
    </source>
</reference>
<dbReference type="PANTHER" id="PTHR48081">
    <property type="entry name" value="AB HYDROLASE SUPERFAMILY PROTEIN C4A8.06C"/>
    <property type="match status" value="1"/>
</dbReference>
<dbReference type="InterPro" id="IPR050300">
    <property type="entry name" value="GDXG_lipolytic_enzyme"/>
</dbReference>
<keyword evidence="1 4" id="KW-0378">Hydrolase</keyword>
<dbReference type="PANTHER" id="PTHR48081:SF6">
    <property type="entry name" value="PEPTIDASE S9 PROLYL OLIGOPEPTIDASE CATALYTIC DOMAIN-CONTAINING PROTEIN"/>
    <property type="match status" value="1"/>
</dbReference>
<evidence type="ECO:0000256" key="1">
    <source>
        <dbReference type="ARBA" id="ARBA00022801"/>
    </source>
</evidence>
<dbReference type="EMBL" id="JACXAF010000003">
    <property type="protein sequence ID" value="MBD1388286.1"/>
    <property type="molecule type" value="Genomic_DNA"/>
</dbReference>
<dbReference type="InterPro" id="IPR049492">
    <property type="entry name" value="BD-FAE-like_dom"/>
</dbReference>
<dbReference type="InterPro" id="IPR029058">
    <property type="entry name" value="AB_hydrolase_fold"/>
</dbReference>
<protein>
    <submittedName>
        <fullName evidence="4">Alpha/beta hydrolase</fullName>
    </submittedName>
</protein>
<comment type="caution">
    <text evidence="4">The sequence shown here is derived from an EMBL/GenBank/DDBJ whole genome shotgun (WGS) entry which is preliminary data.</text>
</comment>
<evidence type="ECO:0000259" key="3">
    <source>
        <dbReference type="Pfam" id="PF20434"/>
    </source>
</evidence>
<proteinExistence type="predicted"/>
<name>A0A8J6QI63_9GAMM</name>
<gene>
    <name evidence="4" type="ORF">IC617_02500</name>
</gene>
<organism evidence="4 5">
    <name type="scientific">Neiella litorisoli</name>
    <dbReference type="NCBI Taxonomy" id="2771431"/>
    <lineage>
        <taxon>Bacteria</taxon>
        <taxon>Pseudomonadati</taxon>
        <taxon>Pseudomonadota</taxon>
        <taxon>Gammaproteobacteria</taxon>
        <taxon>Alteromonadales</taxon>
        <taxon>Echinimonadaceae</taxon>
        <taxon>Neiella</taxon>
    </lineage>
</organism>
<evidence type="ECO:0000313" key="4">
    <source>
        <dbReference type="EMBL" id="MBD1388286.1"/>
    </source>
</evidence>
<dbReference type="AlphaFoldDB" id="A0A8J6QI63"/>
<dbReference type="GO" id="GO:0016787">
    <property type="term" value="F:hydrolase activity"/>
    <property type="evidence" value="ECO:0007669"/>
    <property type="project" value="UniProtKB-KW"/>
</dbReference>
<dbReference type="Pfam" id="PF20434">
    <property type="entry name" value="BD-FAE"/>
    <property type="match status" value="1"/>
</dbReference>
<feature type="domain" description="BD-FAE-like" evidence="3">
    <location>
        <begin position="65"/>
        <end position="264"/>
    </location>
</feature>
<keyword evidence="2" id="KW-0732">Signal</keyword>
<evidence type="ECO:0000313" key="5">
    <source>
        <dbReference type="Proteomes" id="UP000638014"/>
    </source>
</evidence>
<sequence length="310" mass="34671">MLKILLLLTFGLISNHLMAADYSVEELELWQDREVPFNKPNIELAETLDEEGKRFTEISKPTIYLYRNSRIETPGPALLYVPGGGYARVAVGKRRSAEWAELFFDMGFAAVAVLKYRLPDGRIVDNPHQVPLIDAQQALAMLHRNATSWHIDRNKIGVKGVSAGGHLVASLNNFTSDIVAPDVQAHELKQAFSILRVPVITFKAPLRHSGSYQRLLGGLSEPQRLIDYFSMENQVSATTPPTFLVYATDDQSVSYQNSEIYAAALSRQRIPYKAVALQRGGHGFGLDRSLVDKDWIPEMTDWVFAVLADQ</sequence>